<evidence type="ECO:0000256" key="1">
    <source>
        <dbReference type="SAM" id="Phobius"/>
    </source>
</evidence>
<dbReference type="GO" id="GO:0003700">
    <property type="term" value="F:DNA-binding transcription factor activity"/>
    <property type="evidence" value="ECO:0007669"/>
    <property type="project" value="InterPro"/>
</dbReference>
<organism evidence="3 4">
    <name type="scientific">Flavobacterium agri</name>
    <dbReference type="NCBI Taxonomy" id="2743471"/>
    <lineage>
        <taxon>Bacteria</taxon>
        <taxon>Pseudomonadati</taxon>
        <taxon>Bacteroidota</taxon>
        <taxon>Flavobacteriia</taxon>
        <taxon>Flavobacteriales</taxon>
        <taxon>Flavobacteriaceae</taxon>
        <taxon>Flavobacterium</taxon>
    </lineage>
</organism>
<protein>
    <submittedName>
        <fullName evidence="3">AraC family transcriptional regulator</fullName>
    </submittedName>
</protein>
<dbReference type="Gene3D" id="1.25.40.10">
    <property type="entry name" value="Tetratricopeptide repeat domain"/>
    <property type="match status" value="1"/>
</dbReference>
<reference evidence="3 4" key="1">
    <citation type="submission" date="2020-07" db="EMBL/GenBank/DDBJ databases">
        <authorList>
            <person name="Sun Q."/>
        </authorList>
    </citation>
    <scope>NUCLEOTIDE SEQUENCE [LARGE SCALE GENOMIC DNA]</scope>
    <source>
        <strain evidence="3 4">MAH-1</strain>
    </source>
</reference>
<dbReference type="GO" id="GO:0043565">
    <property type="term" value="F:sequence-specific DNA binding"/>
    <property type="evidence" value="ECO:0007669"/>
    <property type="project" value="InterPro"/>
</dbReference>
<dbReference type="SUPFAM" id="SSF48452">
    <property type="entry name" value="TPR-like"/>
    <property type="match status" value="1"/>
</dbReference>
<dbReference type="Gene3D" id="1.10.10.60">
    <property type="entry name" value="Homeodomain-like"/>
    <property type="match status" value="1"/>
</dbReference>
<keyword evidence="4" id="KW-1185">Reference proteome</keyword>
<feature type="transmembrane region" description="Helical" evidence="1">
    <location>
        <begin position="377"/>
        <end position="398"/>
    </location>
</feature>
<dbReference type="EMBL" id="JACBJI010000006">
    <property type="protein sequence ID" value="NYA71911.1"/>
    <property type="molecule type" value="Genomic_DNA"/>
</dbReference>
<name>A0A7Y9C626_9FLAO</name>
<comment type="caution">
    <text evidence="3">The sequence shown here is derived from an EMBL/GenBank/DDBJ whole genome shotgun (WGS) entry which is preliminary data.</text>
</comment>
<dbReference type="RefSeq" id="WP_176006723.1">
    <property type="nucleotide sequence ID" value="NZ_JABWMI010000015.1"/>
</dbReference>
<proteinExistence type="predicted"/>
<evidence type="ECO:0000313" key="4">
    <source>
        <dbReference type="Proteomes" id="UP000535020"/>
    </source>
</evidence>
<keyword evidence="1" id="KW-0812">Transmembrane</keyword>
<gene>
    <name evidence="3" type="ORF">HZF10_13360</name>
</gene>
<feature type="domain" description="HTH araC/xylS-type" evidence="2">
    <location>
        <begin position="446"/>
        <end position="550"/>
    </location>
</feature>
<dbReference type="Proteomes" id="UP000535020">
    <property type="component" value="Unassembled WGS sequence"/>
</dbReference>
<dbReference type="InterPro" id="IPR018060">
    <property type="entry name" value="HTH_AraC"/>
</dbReference>
<keyword evidence="1" id="KW-1133">Transmembrane helix</keyword>
<dbReference type="SMART" id="SM00342">
    <property type="entry name" value="HTH_ARAC"/>
    <property type="match status" value="1"/>
</dbReference>
<evidence type="ECO:0000313" key="3">
    <source>
        <dbReference type="EMBL" id="NYA71911.1"/>
    </source>
</evidence>
<dbReference type="AlphaFoldDB" id="A0A7Y9C626"/>
<evidence type="ECO:0000259" key="2">
    <source>
        <dbReference type="PROSITE" id="PS01124"/>
    </source>
</evidence>
<dbReference type="PROSITE" id="PS01124">
    <property type="entry name" value="HTH_ARAC_FAMILY_2"/>
    <property type="match status" value="1"/>
</dbReference>
<sequence length="562" mass="65805">MLVKPVLLYCFTALSAAAHSQKPAVPDSLSDKPYLYFREKLDAENLDKSGQRLYANAYLALAKSRKDWVETMEAYKSLLYVSEDKQRPVYADSMVYAARKTKRNDLIGSAYLTKGITFYKLKKHKAALDNYIIADSYISRTDDQYLIHKLKFSLAETHYYLRHYEDAVRLFKICVSYYEKTGGKPWLSSLHHLGLCYTRLDKYDLCTAINELGLRESIKWGQDDMVVYFNHSEGINQYYRKNYELALVKLKQSIPSLVRMQDMHNEIVAYFYIAKSFSDSGHFDKALPFLLKIDDALTQHHYIRHDLRDGIGMLIDHYASIGNKELELRYSYHLRKADSILSTDFEILSNKVHAHTDAANDSRIRRLEKEKVQDKHLLFWSVGIVACTGLAFGGLLYHRNRELKKQFRKRYAEFLQNGQKPVEKTTKRVKYNEVEMTPEKEAELCQALLEFEKRELYLKENLTQTVVAKLLKTNTKYLLYIIKKHRNKNFVSYINDLKCEHVYRLLTDHPKYRHFDQQSLAETVGFGTAQNLRRVFTKRYGFSTPFYIEQLEHPTDEGEASV</sequence>
<accession>A0A7Y9C626</accession>
<dbReference type="InterPro" id="IPR011990">
    <property type="entry name" value="TPR-like_helical_dom_sf"/>
</dbReference>
<keyword evidence="1" id="KW-0472">Membrane</keyword>